<dbReference type="PATRIC" id="fig|1432052.3.peg.6488"/>
<dbReference type="AlphaFoldDB" id="A0A1E3A7Y7"/>
<accession>A0A1E3A7Y7</accession>
<protein>
    <submittedName>
        <fullName evidence="3">Anaerobic benzoate catabolism transcriptional regulator</fullName>
    </submittedName>
</protein>
<comment type="caution">
    <text evidence="3">The sequence shown here is derived from an EMBL/GenBank/DDBJ whole genome shotgun (WGS) entry which is preliminary data.</text>
</comment>
<dbReference type="Gene3D" id="1.10.260.40">
    <property type="entry name" value="lambda repressor-like DNA-binding domains"/>
    <property type="match status" value="1"/>
</dbReference>
<dbReference type="GO" id="GO:0005829">
    <property type="term" value="C:cytosol"/>
    <property type="evidence" value="ECO:0007669"/>
    <property type="project" value="TreeGrafter"/>
</dbReference>
<dbReference type="PANTHER" id="PTHR46797:SF1">
    <property type="entry name" value="METHYLPHOSPHONATE SYNTHASE"/>
    <property type="match status" value="1"/>
</dbReference>
<evidence type="ECO:0000313" key="4">
    <source>
        <dbReference type="Proteomes" id="UP000095003"/>
    </source>
</evidence>
<dbReference type="PROSITE" id="PS50943">
    <property type="entry name" value="HTH_CROC1"/>
    <property type="match status" value="1"/>
</dbReference>
<name>A0A1E3A7Y7_9FIRM</name>
<dbReference type="SUPFAM" id="SSF47413">
    <property type="entry name" value="lambda repressor-like DNA-binding domains"/>
    <property type="match status" value="1"/>
</dbReference>
<dbReference type="RefSeq" id="WP_069159278.1">
    <property type="nucleotide sequence ID" value="NZ_JBKXXQ010000016.1"/>
</dbReference>
<proteinExistence type="predicted"/>
<dbReference type="CDD" id="cd00093">
    <property type="entry name" value="HTH_XRE"/>
    <property type="match status" value="1"/>
</dbReference>
<organism evidence="3 4">
    <name type="scientific">Eisenbergiella tayi</name>
    <dbReference type="NCBI Taxonomy" id="1432052"/>
    <lineage>
        <taxon>Bacteria</taxon>
        <taxon>Bacillati</taxon>
        <taxon>Bacillota</taxon>
        <taxon>Clostridia</taxon>
        <taxon>Lachnospirales</taxon>
        <taxon>Lachnospiraceae</taxon>
        <taxon>Eisenbergiella</taxon>
    </lineage>
</organism>
<evidence type="ECO:0000313" key="3">
    <source>
        <dbReference type="EMBL" id="ODM04808.1"/>
    </source>
</evidence>
<gene>
    <name evidence="3" type="ORF">BEH84_05871</name>
</gene>
<evidence type="ECO:0000256" key="1">
    <source>
        <dbReference type="ARBA" id="ARBA00023125"/>
    </source>
</evidence>
<evidence type="ECO:0000259" key="2">
    <source>
        <dbReference type="PROSITE" id="PS50943"/>
    </source>
</evidence>
<dbReference type="EMBL" id="MCGI01000007">
    <property type="protein sequence ID" value="ODM04808.1"/>
    <property type="molecule type" value="Genomic_DNA"/>
</dbReference>
<sequence length="106" mass="12238">MGEKFIGKRITELRLMRNVSEYQMSLELGQSKSYVQGITSGKSLPSIKQLYNIADYFNMSLAEFFDESKMDSPILCEVRHEAQKLSDDDLMALLNIIRRMSSYMPD</sequence>
<dbReference type="PANTHER" id="PTHR46797">
    <property type="entry name" value="HTH-TYPE TRANSCRIPTIONAL REGULATOR"/>
    <property type="match status" value="1"/>
</dbReference>
<dbReference type="Pfam" id="PF01381">
    <property type="entry name" value="HTH_3"/>
    <property type="match status" value="1"/>
</dbReference>
<reference evidence="3 4" key="1">
    <citation type="submission" date="2016-07" db="EMBL/GenBank/DDBJ databases">
        <title>Characterization of isolates of Eisenbergiella tayi derived from blood cultures, using whole genome sequencing.</title>
        <authorList>
            <person name="Burdz T."/>
            <person name="Wiebe D."/>
            <person name="Huynh C."/>
            <person name="Bernard K."/>
        </authorList>
    </citation>
    <scope>NUCLEOTIDE SEQUENCE [LARGE SCALE GENOMIC DNA]</scope>
    <source>
        <strain evidence="3 4">NML 120489</strain>
    </source>
</reference>
<dbReference type="SMART" id="SM00530">
    <property type="entry name" value="HTH_XRE"/>
    <property type="match status" value="1"/>
</dbReference>
<dbReference type="GO" id="GO:0003677">
    <property type="term" value="F:DNA binding"/>
    <property type="evidence" value="ECO:0007669"/>
    <property type="project" value="UniProtKB-KW"/>
</dbReference>
<feature type="domain" description="HTH cro/C1-type" evidence="2">
    <location>
        <begin position="10"/>
        <end position="64"/>
    </location>
</feature>
<dbReference type="GO" id="GO:0003700">
    <property type="term" value="F:DNA-binding transcription factor activity"/>
    <property type="evidence" value="ECO:0007669"/>
    <property type="project" value="TreeGrafter"/>
</dbReference>
<dbReference type="InterPro" id="IPR050807">
    <property type="entry name" value="TransReg_Diox_bact_type"/>
</dbReference>
<keyword evidence="1" id="KW-0238">DNA-binding</keyword>
<dbReference type="InterPro" id="IPR010982">
    <property type="entry name" value="Lambda_DNA-bd_dom_sf"/>
</dbReference>
<dbReference type="InterPro" id="IPR001387">
    <property type="entry name" value="Cro/C1-type_HTH"/>
</dbReference>
<dbReference type="Proteomes" id="UP000095003">
    <property type="component" value="Unassembled WGS sequence"/>
</dbReference>